<dbReference type="PROSITE" id="PS50977">
    <property type="entry name" value="HTH_TETR_2"/>
    <property type="match status" value="1"/>
</dbReference>
<comment type="caution">
    <text evidence="4">The sequence shown here is derived from an EMBL/GenBank/DDBJ whole genome shotgun (WGS) entry which is preliminary data.</text>
</comment>
<accession>A0A371IQ97</accession>
<dbReference type="EMBL" id="NOJZ02000033">
    <property type="protein sequence ID" value="RDY22650.1"/>
    <property type="molecule type" value="Genomic_DNA"/>
</dbReference>
<dbReference type="Pfam" id="PF00440">
    <property type="entry name" value="TetR_N"/>
    <property type="match status" value="1"/>
</dbReference>
<evidence type="ECO:0000313" key="5">
    <source>
        <dbReference type="Proteomes" id="UP000243494"/>
    </source>
</evidence>
<name>A0A371IQ97_9FIRM</name>
<dbReference type="InterPro" id="IPR001647">
    <property type="entry name" value="HTH_TetR"/>
</dbReference>
<keyword evidence="1 2" id="KW-0238">DNA-binding</keyword>
<feature type="DNA-binding region" description="H-T-H motif" evidence="2">
    <location>
        <begin position="32"/>
        <end position="51"/>
    </location>
</feature>
<evidence type="ECO:0000259" key="3">
    <source>
        <dbReference type="PROSITE" id="PS50977"/>
    </source>
</evidence>
<dbReference type="OrthoDB" id="9785164at2"/>
<reference evidence="4 5" key="1">
    <citation type="journal article" date="2017" name="Genome Announc.">
        <title>Draft Genome Sequence of Romboutsia maritimum sp. nov. Strain CCRI-22766(T), Isolated from Coastal Estuarine Mud.</title>
        <authorList>
            <person name="Maheux A.F."/>
            <person name="Boudreau D.K."/>
            <person name="Berube E."/>
            <person name="Boissinot M."/>
            <person name="Raymond F."/>
            <person name="Brodeur S."/>
            <person name="Corbeil J."/>
            <person name="Brightwell G."/>
            <person name="Broda D."/>
            <person name="Omar R.F."/>
            <person name="Bergeron M.G."/>
        </authorList>
    </citation>
    <scope>NUCLEOTIDE SEQUENCE [LARGE SCALE GENOMIC DNA]</scope>
    <source>
        <strain evidence="4 5">CCRI-22766</strain>
    </source>
</reference>
<dbReference type="PANTHER" id="PTHR43479:SF11">
    <property type="entry name" value="ACREF_ENVCD OPERON REPRESSOR-RELATED"/>
    <property type="match status" value="1"/>
</dbReference>
<evidence type="ECO:0000313" key="4">
    <source>
        <dbReference type="EMBL" id="RDY22650.1"/>
    </source>
</evidence>
<sequence>MVRISKAPEVRKQEILDTAMRVFYTKGYESTSMADIAKEMNVVPGLCYRYFKSKQELFETAMDQYVKECGEKFLTVICDDKKTLTERMDDMTKLMLMQEDNSRYHDFYHKIGNEMLHEQLIIKIAKYLIPSLCKEFEKLCEKGEIHIENVEILTNFIMYGQIGVLSCEDISMEEKIKQIRGFINLILGTKE</sequence>
<organism evidence="4 5">
    <name type="scientific">Romboutsia maritimum</name>
    <dbReference type="NCBI Taxonomy" id="2020948"/>
    <lineage>
        <taxon>Bacteria</taxon>
        <taxon>Bacillati</taxon>
        <taxon>Bacillota</taxon>
        <taxon>Clostridia</taxon>
        <taxon>Peptostreptococcales</taxon>
        <taxon>Peptostreptococcaceae</taxon>
        <taxon>Romboutsia</taxon>
    </lineage>
</organism>
<dbReference type="SUPFAM" id="SSF46689">
    <property type="entry name" value="Homeodomain-like"/>
    <property type="match status" value="1"/>
</dbReference>
<evidence type="ECO:0000256" key="1">
    <source>
        <dbReference type="ARBA" id="ARBA00023125"/>
    </source>
</evidence>
<dbReference type="GO" id="GO:0003677">
    <property type="term" value="F:DNA binding"/>
    <property type="evidence" value="ECO:0007669"/>
    <property type="project" value="UniProtKB-UniRule"/>
</dbReference>
<dbReference type="AlphaFoldDB" id="A0A371IQ97"/>
<proteinExistence type="predicted"/>
<keyword evidence="5" id="KW-1185">Reference proteome</keyword>
<dbReference type="InterPro" id="IPR050624">
    <property type="entry name" value="HTH-type_Tx_Regulator"/>
</dbReference>
<dbReference type="Gene3D" id="1.10.357.10">
    <property type="entry name" value="Tetracycline Repressor, domain 2"/>
    <property type="match status" value="1"/>
</dbReference>
<dbReference type="InterPro" id="IPR009057">
    <property type="entry name" value="Homeodomain-like_sf"/>
</dbReference>
<evidence type="ECO:0000256" key="2">
    <source>
        <dbReference type="PROSITE-ProRule" id="PRU00335"/>
    </source>
</evidence>
<dbReference type="RefSeq" id="WP_095405251.1">
    <property type="nucleotide sequence ID" value="NZ_NOJZ02000033.1"/>
</dbReference>
<gene>
    <name evidence="4" type="ORF">CHF27_012310</name>
</gene>
<dbReference type="PANTHER" id="PTHR43479">
    <property type="entry name" value="ACREF/ENVCD OPERON REPRESSOR-RELATED"/>
    <property type="match status" value="1"/>
</dbReference>
<dbReference type="PRINTS" id="PR00455">
    <property type="entry name" value="HTHTETR"/>
</dbReference>
<dbReference type="Proteomes" id="UP000243494">
    <property type="component" value="Unassembled WGS sequence"/>
</dbReference>
<feature type="domain" description="HTH tetR-type" evidence="3">
    <location>
        <begin position="9"/>
        <end position="69"/>
    </location>
</feature>
<protein>
    <submittedName>
        <fullName evidence="4">TetR/AcrR family transcriptional regulator</fullName>
    </submittedName>
</protein>